<dbReference type="InterPro" id="IPR029063">
    <property type="entry name" value="SAM-dependent_MTases_sf"/>
</dbReference>
<dbReference type="SUPFAM" id="SSF53335">
    <property type="entry name" value="S-adenosyl-L-methionine-dependent methyltransferases"/>
    <property type="match status" value="1"/>
</dbReference>
<proteinExistence type="predicted"/>
<name>A0A844H6P1_9RHOB</name>
<protein>
    <submittedName>
        <fullName evidence="2">Methyltransferase domain-containing protein</fullName>
    </submittedName>
</protein>
<gene>
    <name evidence="2" type="ORF">GL279_17725</name>
</gene>
<dbReference type="GO" id="GO:0008168">
    <property type="term" value="F:methyltransferase activity"/>
    <property type="evidence" value="ECO:0007669"/>
    <property type="project" value="UniProtKB-KW"/>
</dbReference>
<feature type="domain" description="Methyltransferase" evidence="1">
    <location>
        <begin position="154"/>
        <end position="241"/>
    </location>
</feature>
<sequence>MSEGPVAPSMTSLMEGYYVVRLLDAFHHEGLIERLSAGATVDDISNERGYAPARLAALLDYLSVRSDVVRKTAAGYFVDMADPETRFALHLLDQYAGAYGPCLNSVPEILSGRVDGAALVDQARHAAAFACADRDRVDEDLLRLLAELRVDALVDLGCSVAGLLIEYALRHPQARGIGVDSSPSAIAAAQRRIAENGLSERLRVVRGDLRQVGALLGPDERNVVQCVVATNVANSFFGDDDGAQIDGWFAALRSAFPSRIMLLGDYFGSLSQPLDDPVACVRGLFHDVAQVLSGQGVPPCNLVQWSDILVRNGCTPIRAFEGNGGDMRRFIVLLQL</sequence>
<organism evidence="2 3">
    <name type="scientific">Paracoccus limosus</name>
    <dbReference type="NCBI Taxonomy" id="913252"/>
    <lineage>
        <taxon>Bacteria</taxon>
        <taxon>Pseudomonadati</taxon>
        <taxon>Pseudomonadota</taxon>
        <taxon>Alphaproteobacteria</taxon>
        <taxon>Rhodobacterales</taxon>
        <taxon>Paracoccaceae</taxon>
        <taxon>Paracoccus</taxon>
    </lineage>
</organism>
<evidence type="ECO:0000259" key="1">
    <source>
        <dbReference type="Pfam" id="PF13649"/>
    </source>
</evidence>
<dbReference type="Pfam" id="PF13649">
    <property type="entry name" value="Methyltransf_25"/>
    <property type="match status" value="1"/>
</dbReference>
<dbReference type="AlphaFoldDB" id="A0A844H6P1"/>
<dbReference type="GO" id="GO:0032259">
    <property type="term" value="P:methylation"/>
    <property type="evidence" value="ECO:0007669"/>
    <property type="project" value="UniProtKB-KW"/>
</dbReference>
<dbReference type="Gene3D" id="3.40.50.150">
    <property type="entry name" value="Vaccinia Virus protein VP39"/>
    <property type="match status" value="1"/>
</dbReference>
<dbReference type="EMBL" id="WMIF01000039">
    <property type="protein sequence ID" value="MTH36432.1"/>
    <property type="molecule type" value="Genomic_DNA"/>
</dbReference>
<dbReference type="Proteomes" id="UP000442533">
    <property type="component" value="Unassembled WGS sequence"/>
</dbReference>
<evidence type="ECO:0000313" key="3">
    <source>
        <dbReference type="Proteomes" id="UP000442533"/>
    </source>
</evidence>
<keyword evidence="2" id="KW-0808">Transferase</keyword>
<dbReference type="OrthoDB" id="9777638at2"/>
<keyword evidence="3" id="KW-1185">Reference proteome</keyword>
<dbReference type="InterPro" id="IPR041698">
    <property type="entry name" value="Methyltransf_25"/>
</dbReference>
<accession>A0A844H6P1</accession>
<keyword evidence="2" id="KW-0489">Methyltransferase</keyword>
<comment type="caution">
    <text evidence="2">The sequence shown here is derived from an EMBL/GenBank/DDBJ whole genome shotgun (WGS) entry which is preliminary data.</text>
</comment>
<reference evidence="2 3" key="1">
    <citation type="submission" date="2019-11" db="EMBL/GenBank/DDBJ databases">
        <authorList>
            <person name="Dong K."/>
        </authorList>
    </citation>
    <scope>NUCLEOTIDE SEQUENCE [LARGE SCALE GENOMIC DNA]</scope>
    <source>
        <strain evidence="2 3">JCM 17370</strain>
    </source>
</reference>
<dbReference type="RefSeq" id="WP_155065945.1">
    <property type="nucleotide sequence ID" value="NZ_WMIF01000039.1"/>
</dbReference>
<evidence type="ECO:0000313" key="2">
    <source>
        <dbReference type="EMBL" id="MTH36432.1"/>
    </source>
</evidence>